<dbReference type="InterPro" id="IPR008807">
    <property type="entry name" value="ROS_MUCR"/>
</dbReference>
<organism evidence="3 4">
    <name type="scientific">Aurantimonas endophytica</name>
    <dbReference type="NCBI Taxonomy" id="1522175"/>
    <lineage>
        <taxon>Bacteria</taxon>
        <taxon>Pseudomonadati</taxon>
        <taxon>Pseudomonadota</taxon>
        <taxon>Alphaproteobacteria</taxon>
        <taxon>Hyphomicrobiales</taxon>
        <taxon>Aurantimonadaceae</taxon>
        <taxon>Aurantimonas</taxon>
    </lineage>
</organism>
<evidence type="ECO:0000313" key="3">
    <source>
        <dbReference type="EMBL" id="MBB4005625.1"/>
    </source>
</evidence>
<comment type="similarity">
    <text evidence="1">Belongs to the ros/MucR family.</text>
</comment>
<dbReference type="Proteomes" id="UP000588647">
    <property type="component" value="Unassembled WGS sequence"/>
</dbReference>
<accession>A0A7W6MS02</accession>
<dbReference type="RefSeq" id="WP_343058977.1">
    <property type="nucleotide sequence ID" value="NZ_JAAAMM010000007.1"/>
</dbReference>
<dbReference type="EMBL" id="JACIEM010000007">
    <property type="protein sequence ID" value="MBB4005625.1"/>
    <property type="molecule type" value="Genomic_DNA"/>
</dbReference>
<feature type="region of interest" description="Disordered" evidence="2">
    <location>
        <begin position="139"/>
        <end position="180"/>
    </location>
</feature>
<dbReference type="GO" id="GO:0006355">
    <property type="term" value="P:regulation of DNA-templated transcription"/>
    <property type="evidence" value="ECO:0007669"/>
    <property type="project" value="InterPro"/>
</dbReference>
<evidence type="ECO:0000313" key="4">
    <source>
        <dbReference type="Proteomes" id="UP000588647"/>
    </source>
</evidence>
<dbReference type="AlphaFoldDB" id="A0A7W6MS02"/>
<dbReference type="Gene3D" id="1.10.10.1550">
    <property type="entry name" value="ROS/MUCR transcriptional regulator protein"/>
    <property type="match status" value="1"/>
</dbReference>
<dbReference type="Pfam" id="PF05443">
    <property type="entry name" value="ROS_MUCR"/>
    <property type="match status" value="1"/>
</dbReference>
<keyword evidence="4" id="KW-1185">Reference proteome</keyword>
<name>A0A7W6MS02_9HYPH</name>
<gene>
    <name evidence="3" type="ORF">GGR03_004727</name>
</gene>
<comment type="caution">
    <text evidence="3">The sequence shown here is derived from an EMBL/GenBank/DDBJ whole genome shotgun (WGS) entry which is preliminary data.</text>
</comment>
<feature type="compositionally biased region" description="Basic residues" evidence="2">
    <location>
        <begin position="167"/>
        <end position="180"/>
    </location>
</feature>
<sequence>MNMTGRNVQKGFDEAVADGNISIELAARIVAAFVSQNSLPAAGVPDLIATVQSALADLGHSTLSEVETLVPAVSIRKSIKGEQIFCMDCGKPHASLKRHLGKAHGLDPAEYREKWGLRPDYPMVAPAYSARRSALAKQLGLGRRPNAPAASEASSKVETTSSPSKEKKARPAPRRKVAKS</sequence>
<dbReference type="GO" id="GO:0003677">
    <property type="term" value="F:DNA binding"/>
    <property type="evidence" value="ECO:0007669"/>
    <property type="project" value="InterPro"/>
</dbReference>
<evidence type="ECO:0000256" key="2">
    <source>
        <dbReference type="SAM" id="MobiDB-lite"/>
    </source>
</evidence>
<dbReference type="InterPro" id="IPR041920">
    <property type="entry name" value="ROS/MUCR_sf"/>
</dbReference>
<proteinExistence type="inferred from homology"/>
<protein>
    <submittedName>
        <fullName evidence="3">Putative transcriptional regulator</fullName>
    </submittedName>
</protein>
<reference evidence="3 4" key="1">
    <citation type="submission" date="2020-08" db="EMBL/GenBank/DDBJ databases">
        <title>Genomic Encyclopedia of Type Strains, Phase IV (KMG-IV): sequencing the most valuable type-strain genomes for metagenomic binning, comparative biology and taxonomic classification.</title>
        <authorList>
            <person name="Goeker M."/>
        </authorList>
    </citation>
    <scope>NUCLEOTIDE SEQUENCE [LARGE SCALE GENOMIC DNA]</scope>
    <source>
        <strain evidence="3 4">DSM 103570</strain>
    </source>
</reference>
<evidence type="ECO:0000256" key="1">
    <source>
        <dbReference type="ARBA" id="ARBA00007031"/>
    </source>
</evidence>
<dbReference type="GO" id="GO:0008270">
    <property type="term" value="F:zinc ion binding"/>
    <property type="evidence" value="ECO:0007669"/>
    <property type="project" value="InterPro"/>
</dbReference>